<dbReference type="EMBL" id="QZAA01000004">
    <property type="protein sequence ID" value="RQD78728.1"/>
    <property type="molecule type" value="Genomic_DNA"/>
</dbReference>
<protein>
    <submittedName>
        <fullName evidence="5">Hsp20/alpha crystallin family protein</fullName>
    </submittedName>
</protein>
<evidence type="ECO:0000256" key="1">
    <source>
        <dbReference type="PROSITE-ProRule" id="PRU00285"/>
    </source>
</evidence>
<gene>
    <name evidence="5" type="ORF">D5R97_00060</name>
</gene>
<dbReference type="PROSITE" id="PS01031">
    <property type="entry name" value="SHSP"/>
    <property type="match status" value="1"/>
</dbReference>
<comment type="caution">
    <text evidence="5">The sequence shown here is derived from an EMBL/GenBank/DDBJ whole genome shotgun (WGS) entry which is preliminary data.</text>
</comment>
<dbReference type="Pfam" id="PF00011">
    <property type="entry name" value="HSP20"/>
    <property type="match status" value="1"/>
</dbReference>
<dbReference type="PANTHER" id="PTHR11527">
    <property type="entry name" value="HEAT-SHOCK PROTEIN 20 FAMILY MEMBER"/>
    <property type="match status" value="1"/>
</dbReference>
<dbReference type="AlphaFoldDB" id="A0A424YJD6"/>
<dbReference type="InterPro" id="IPR031107">
    <property type="entry name" value="Small_HSP"/>
</dbReference>
<organism evidence="5 6">
    <name type="scientific">Candidatus Syntrophonatronum acetioxidans</name>
    <dbReference type="NCBI Taxonomy" id="1795816"/>
    <lineage>
        <taxon>Bacteria</taxon>
        <taxon>Bacillati</taxon>
        <taxon>Bacillota</taxon>
        <taxon>Clostridia</taxon>
        <taxon>Eubacteriales</taxon>
        <taxon>Syntrophomonadaceae</taxon>
        <taxon>Candidatus Syntrophonatronum</taxon>
    </lineage>
</organism>
<comment type="similarity">
    <text evidence="1 2">Belongs to the small heat shock protein (HSP20) family.</text>
</comment>
<dbReference type="Proteomes" id="UP000285138">
    <property type="component" value="Unassembled WGS sequence"/>
</dbReference>
<sequence>MYQMQGFSPLHHAPDIMPGAGIQAPQVDILDTGNEVLYIFEVPGVDSGKINVEVRDNTLFMEGPANLELGTDGLNYLYRERSPATKYSRIISIPQEVNSEEASANVKNGLLIVRFPRKSNSRKVSVNQQPQETTYIQQPGHQ</sequence>
<dbReference type="Gene3D" id="2.60.40.790">
    <property type="match status" value="1"/>
</dbReference>
<dbReference type="InterPro" id="IPR008978">
    <property type="entry name" value="HSP20-like_chaperone"/>
</dbReference>
<feature type="region of interest" description="Disordered" evidence="3">
    <location>
        <begin position="122"/>
        <end position="142"/>
    </location>
</feature>
<dbReference type="SUPFAM" id="SSF49764">
    <property type="entry name" value="HSP20-like chaperones"/>
    <property type="match status" value="1"/>
</dbReference>
<dbReference type="InterPro" id="IPR002068">
    <property type="entry name" value="A-crystallin/Hsp20_dom"/>
</dbReference>
<evidence type="ECO:0000313" key="6">
    <source>
        <dbReference type="Proteomes" id="UP000285138"/>
    </source>
</evidence>
<accession>A0A424YJD6</accession>
<evidence type="ECO:0000313" key="5">
    <source>
        <dbReference type="EMBL" id="RQD78728.1"/>
    </source>
</evidence>
<evidence type="ECO:0000256" key="3">
    <source>
        <dbReference type="SAM" id="MobiDB-lite"/>
    </source>
</evidence>
<evidence type="ECO:0000259" key="4">
    <source>
        <dbReference type="PROSITE" id="PS01031"/>
    </source>
</evidence>
<reference evidence="5 6" key="1">
    <citation type="submission" date="2018-08" db="EMBL/GenBank/DDBJ databases">
        <title>The metabolism and importance of syntrophic acetate oxidation coupled to methane or sulfide production in haloalkaline environments.</title>
        <authorList>
            <person name="Timmers P.H.A."/>
            <person name="Vavourakis C.D."/>
            <person name="Sorokin D.Y."/>
            <person name="Sinninghe Damste J.S."/>
            <person name="Muyzer G."/>
            <person name="Stams A.J.M."/>
            <person name="Plugge C.M."/>
        </authorList>
    </citation>
    <scope>NUCLEOTIDE SEQUENCE [LARGE SCALE GENOMIC DNA]</scope>
    <source>
        <strain evidence="5">MSAO_Bac1</strain>
    </source>
</reference>
<proteinExistence type="inferred from homology"/>
<name>A0A424YJD6_9FIRM</name>
<evidence type="ECO:0000256" key="2">
    <source>
        <dbReference type="RuleBase" id="RU003616"/>
    </source>
</evidence>
<dbReference type="CDD" id="cd06464">
    <property type="entry name" value="ACD_sHsps-like"/>
    <property type="match status" value="1"/>
</dbReference>
<feature type="domain" description="SHSP" evidence="4">
    <location>
        <begin position="18"/>
        <end position="132"/>
    </location>
</feature>